<proteinExistence type="predicted"/>
<dbReference type="PROSITE" id="PS50975">
    <property type="entry name" value="ATP_GRASP"/>
    <property type="match status" value="1"/>
</dbReference>
<keyword evidence="1" id="KW-0067">ATP-binding</keyword>
<accession>A0ABW5BCQ9</accession>
<evidence type="ECO:0000259" key="2">
    <source>
        <dbReference type="PROSITE" id="PS50975"/>
    </source>
</evidence>
<gene>
    <name evidence="3" type="ORF">ACFSKV_17175</name>
</gene>
<evidence type="ECO:0000313" key="3">
    <source>
        <dbReference type="EMBL" id="MFD2203314.1"/>
    </source>
</evidence>
<organism evidence="3 4">
    <name type="scientific">Shivajiella indica</name>
    <dbReference type="NCBI Taxonomy" id="872115"/>
    <lineage>
        <taxon>Bacteria</taxon>
        <taxon>Pseudomonadati</taxon>
        <taxon>Bacteroidota</taxon>
        <taxon>Cytophagia</taxon>
        <taxon>Cytophagales</taxon>
        <taxon>Cyclobacteriaceae</taxon>
        <taxon>Shivajiella</taxon>
    </lineage>
</organism>
<evidence type="ECO:0000256" key="1">
    <source>
        <dbReference type="PROSITE-ProRule" id="PRU00409"/>
    </source>
</evidence>
<dbReference type="InterPro" id="IPR003806">
    <property type="entry name" value="ATP-grasp_PylC-type"/>
</dbReference>
<dbReference type="Proteomes" id="UP001597414">
    <property type="component" value="Unassembled WGS sequence"/>
</dbReference>
<keyword evidence="1" id="KW-0547">Nucleotide-binding</keyword>
<keyword evidence="4" id="KW-1185">Reference proteome</keyword>
<dbReference type="SUPFAM" id="SSF56059">
    <property type="entry name" value="Glutathione synthetase ATP-binding domain-like"/>
    <property type="match status" value="1"/>
</dbReference>
<dbReference type="InterPro" id="IPR011761">
    <property type="entry name" value="ATP-grasp"/>
</dbReference>
<evidence type="ECO:0000313" key="4">
    <source>
        <dbReference type="Proteomes" id="UP001597414"/>
    </source>
</evidence>
<feature type="domain" description="ATP-grasp" evidence="2">
    <location>
        <begin position="118"/>
        <end position="302"/>
    </location>
</feature>
<dbReference type="RefSeq" id="WP_380805535.1">
    <property type="nucleotide sequence ID" value="NZ_JBHUIV010000025.1"/>
</dbReference>
<reference evidence="4" key="1">
    <citation type="journal article" date="2019" name="Int. J. Syst. Evol. Microbiol.">
        <title>The Global Catalogue of Microorganisms (GCM) 10K type strain sequencing project: providing services to taxonomists for standard genome sequencing and annotation.</title>
        <authorList>
            <consortium name="The Broad Institute Genomics Platform"/>
            <consortium name="The Broad Institute Genome Sequencing Center for Infectious Disease"/>
            <person name="Wu L."/>
            <person name="Ma J."/>
        </authorList>
    </citation>
    <scope>NUCLEOTIDE SEQUENCE [LARGE SCALE GENOMIC DNA]</scope>
    <source>
        <strain evidence="4">KCTC 19812</strain>
    </source>
</reference>
<dbReference type="InterPro" id="IPR013815">
    <property type="entry name" value="ATP_grasp_subdomain_1"/>
</dbReference>
<dbReference type="EMBL" id="JBHUIV010000025">
    <property type="protein sequence ID" value="MFD2203314.1"/>
    <property type="molecule type" value="Genomic_DNA"/>
</dbReference>
<comment type="caution">
    <text evidence="3">The sequence shown here is derived from an EMBL/GenBank/DDBJ whole genome shotgun (WGS) entry which is preliminary data.</text>
</comment>
<name>A0ABW5BCQ9_9BACT</name>
<protein>
    <submittedName>
        <fullName evidence="3">ATP-grasp domain-containing protein</fullName>
    </submittedName>
</protein>
<dbReference type="Pfam" id="PF02655">
    <property type="entry name" value="ATP-grasp_3"/>
    <property type="match status" value="1"/>
</dbReference>
<dbReference type="Gene3D" id="3.30.1490.20">
    <property type="entry name" value="ATP-grasp fold, A domain"/>
    <property type="match status" value="1"/>
</dbReference>
<dbReference type="Gene3D" id="3.30.470.20">
    <property type="entry name" value="ATP-grasp fold, B domain"/>
    <property type="match status" value="1"/>
</dbReference>
<sequence>MRVLIPDGESGHAIAVAQSLLLNEEVELYIMAQKKNPPSKFLKGCKAFKWIETTDEKSYLESILKFAFVHKVNIILPIDEASGKVFSQYKDYVEKFIPIIPLPELETFHLVTNKRLLAEFCIKNEIPVPMSWKLSEFNKELQVNDVQLFPTIIKPECGNGGKNIQLIKSKEEYLEIDFESLNKDFGDYFVQEFIEGYDIDMSVLCMNGQIKAYTIQKALLGRKSKFAAAAGIEFLENNELKKVVEKLMLQLCYSGIAHLDLRFDKKTNEYKLIEINSRFWGSLLGSTKAGVNFPYLCCKVRFNEEFEIPKYSKNRYFDIFSLLKRPYFFRDYNVKIKETNANFLFNGFLANAVNVFNRG</sequence>